<protein>
    <submittedName>
        <fullName evidence="3">DUF4168 domain-containing protein</fullName>
    </submittedName>
</protein>
<evidence type="ECO:0000313" key="4">
    <source>
        <dbReference type="Proteomes" id="UP001199314"/>
    </source>
</evidence>
<evidence type="ECO:0000313" key="3">
    <source>
        <dbReference type="EMBL" id="MBZ9779149.1"/>
    </source>
</evidence>
<accession>A0ABS7XL73</accession>
<evidence type="ECO:0000259" key="2">
    <source>
        <dbReference type="Pfam" id="PF13767"/>
    </source>
</evidence>
<proteinExistence type="predicted"/>
<feature type="signal peptide" evidence="1">
    <location>
        <begin position="1"/>
        <end position="20"/>
    </location>
</feature>
<feature type="domain" description="DUF4168" evidence="2">
    <location>
        <begin position="24"/>
        <end position="72"/>
    </location>
</feature>
<dbReference type="InterPro" id="IPR025433">
    <property type="entry name" value="DUF4168"/>
</dbReference>
<sequence>MKKVISTVGMFLFTVFAVTAQTEGEVTDAQLQKFADAYQEVQMSNQAIQQEMVVAIEKEGLTPERFNELYEAKMDPEKEIEATEEEIEKQDAVMVVIQEIQKDSQAKMEEKVKEKGLTMEQFQKIGAQIQESPELQQKMQAMMMKQQTGKNPMKKN</sequence>
<dbReference type="Pfam" id="PF13767">
    <property type="entry name" value="DUF4168"/>
    <property type="match status" value="2"/>
</dbReference>
<feature type="domain" description="DUF4168" evidence="2">
    <location>
        <begin position="88"/>
        <end position="138"/>
    </location>
</feature>
<comment type="caution">
    <text evidence="3">The sequence shown here is derived from an EMBL/GenBank/DDBJ whole genome shotgun (WGS) entry which is preliminary data.</text>
</comment>
<gene>
    <name evidence="3" type="ORF">LB452_09450</name>
</gene>
<reference evidence="4" key="1">
    <citation type="submission" date="2023-07" db="EMBL/GenBank/DDBJ databases">
        <title>Novel species isolated from saline lakes on Tibetan Plateau.</title>
        <authorList>
            <person name="Lu H."/>
        </authorList>
    </citation>
    <scope>NUCLEOTIDE SEQUENCE [LARGE SCALE GENOMIC DNA]</scope>
    <source>
        <strain evidence="4">CAK8W</strain>
    </source>
</reference>
<keyword evidence="1" id="KW-0732">Signal</keyword>
<name>A0ABS7XL73_9FLAO</name>
<dbReference type="EMBL" id="JAIQZE010000009">
    <property type="protein sequence ID" value="MBZ9779149.1"/>
    <property type="molecule type" value="Genomic_DNA"/>
</dbReference>
<dbReference type="RefSeq" id="WP_224461494.1">
    <property type="nucleotide sequence ID" value="NZ_JAIQZE010000009.1"/>
</dbReference>
<evidence type="ECO:0000256" key="1">
    <source>
        <dbReference type="SAM" id="SignalP"/>
    </source>
</evidence>
<dbReference type="Proteomes" id="UP001199314">
    <property type="component" value="Unassembled WGS sequence"/>
</dbReference>
<organism evidence="3 4">
    <name type="scientific">Psychroflexus longus</name>
    <dbReference type="NCBI Taxonomy" id="2873596"/>
    <lineage>
        <taxon>Bacteria</taxon>
        <taxon>Pseudomonadati</taxon>
        <taxon>Bacteroidota</taxon>
        <taxon>Flavobacteriia</taxon>
        <taxon>Flavobacteriales</taxon>
        <taxon>Flavobacteriaceae</taxon>
        <taxon>Psychroflexus</taxon>
    </lineage>
</organism>
<keyword evidence="4" id="KW-1185">Reference proteome</keyword>
<feature type="chain" id="PRO_5046310040" evidence="1">
    <location>
        <begin position="21"/>
        <end position="156"/>
    </location>
</feature>